<name>A0A9D2Q6B8_9FIRM</name>
<feature type="transmembrane region" description="Helical" evidence="1">
    <location>
        <begin position="450"/>
        <end position="468"/>
    </location>
</feature>
<feature type="transmembrane region" description="Helical" evidence="1">
    <location>
        <begin position="320"/>
        <end position="347"/>
    </location>
</feature>
<accession>A0A9D2Q6B8</accession>
<dbReference type="SUPFAM" id="SSF48371">
    <property type="entry name" value="ARM repeat"/>
    <property type="match status" value="1"/>
</dbReference>
<reference evidence="2" key="2">
    <citation type="submission" date="2021-04" db="EMBL/GenBank/DDBJ databases">
        <authorList>
            <person name="Gilroy R."/>
        </authorList>
    </citation>
    <scope>NUCLEOTIDE SEQUENCE</scope>
    <source>
        <strain evidence="2">5933</strain>
    </source>
</reference>
<sequence>MGADFHIRGDTKLDSSGFSKGIDKLGSVAKAGMGVLVKAGAAAVGALGAAGVASVKLASDLTEVQNVVDVTFGKNADTINDWAKNAASAFGLSELQAKKFNGTMGAMLKSMGLSDDAVLDMSTSMTGLAGDFASFYNLPIEEAFQKIRSGISGETEPLKELGINMSVANLEAYALSQGIDKSYNSMTQAEQAALRYNYLMSVSADAQGDFARTNDTLANQLRIAQLEVQNLSGAIGMSLLPMAQEMLGVGIDMLGQLKQGFEQGGVEGLISAATNVVGQLLNGFVNSAPSLIDAGVQILMMVLNGIATLIPTLPQQSQTIITALANGIFTLLPTLLILGGQVLASLIDGFLRSLPDLIDMGWQFIETLAEGIEEAIPGLDGILTGLLDAFKALLPVIAGVAGAIVGFKAAMAISTVIDTVKNALTGFSLANQLAAASQAALNFVMNLNPFVLIATLIAGAVAALVVLWNTNEDFRNAVITIWEAIKQAFSVAWEWIVGVWNQFQPYFQMAWDFLVSVFSQVVQTVSEPFAAAWQLIVTVWNLALPYFQAFWDFLVGIFTPIAEILGNFFSAAWEWIVGVWNAAQPYFQAIWSGIQTVFSVVSEVLGLYFRTAWNVIQLIWNAVTGYFQNIFNTISNIFSFIEALFRGDFQAAWDAIVDIFTGWGEYFQGLFDKIGEIFSDIWDTFKKIGSDAIEALKDGINAAWDGLVSWFNGLWDGLFGNKTANVTVNKTVNETVTRSGRSVNGSHRSGLDYVPFDGYIAELHKGEMVLTSQQAGLWRNGIAQRMLSAASSVMLANQSRSPVLATAGAPAVHRQTAATVQTQHTTVIEMDGRTVAKVITPFVDQFLF</sequence>
<gene>
    <name evidence="2" type="ORF">H9698_10565</name>
</gene>
<feature type="transmembrane region" description="Helical" evidence="1">
    <location>
        <begin position="294"/>
        <end position="313"/>
    </location>
</feature>
<dbReference type="EMBL" id="DWWA01000053">
    <property type="protein sequence ID" value="HJC73216.1"/>
    <property type="molecule type" value="Genomic_DNA"/>
</dbReference>
<evidence type="ECO:0000313" key="2">
    <source>
        <dbReference type="EMBL" id="HJC73216.1"/>
    </source>
</evidence>
<organism evidence="2 3">
    <name type="scientific">Candidatus Ruthenibacterium merdavium</name>
    <dbReference type="NCBI Taxonomy" id="2838752"/>
    <lineage>
        <taxon>Bacteria</taxon>
        <taxon>Bacillati</taxon>
        <taxon>Bacillota</taxon>
        <taxon>Clostridia</taxon>
        <taxon>Eubacteriales</taxon>
        <taxon>Oscillospiraceae</taxon>
        <taxon>Ruthenibacterium</taxon>
    </lineage>
</organism>
<dbReference type="Proteomes" id="UP000823918">
    <property type="component" value="Unassembled WGS sequence"/>
</dbReference>
<evidence type="ECO:0000256" key="1">
    <source>
        <dbReference type="SAM" id="Phobius"/>
    </source>
</evidence>
<reference evidence="2" key="1">
    <citation type="journal article" date="2021" name="PeerJ">
        <title>Extensive microbial diversity within the chicken gut microbiome revealed by metagenomics and culture.</title>
        <authorList>
            <person name="Gilroy R."/>
            <person name="Ravi A."/>
            <person name="Getino M."/>
            <person name="Pursley I."/>
            <person name="Horton D.L."/>
            <person name="Alikhan N.F."/>
            <person name="Baker D."/>
            <person name="Gharbi K."/>
            <person name="Hall N."/>
            <person name="Watson M."/>
            <person name="Adriaenssens E.M."/>
            <person name="Foster-Nyarko E."/>
            <person name="Jarju S."/>
            <person name="Secka A."/>
            <person name="Antonio M."/>
            <person name="Oren A."/>
            <person name="Chaudhuri R.R."/>
            <person name="La Ragione R."/>
            <person name="Hildebrand F."/>
            <person name="Pallen M.J."/>
        </authorList>
    </citation>
    <scope>NUCLEOTIDE SEQUENCE</scope>
    <source>
        <strain evidence="2">5933</strain>
    </source>
</reference>
<feature type="transmembrane region" description="Helical" evidence="1">
    <location>
        <begin position="392"/>
        <end position="411"/>
    </location>
</feature>
<keyword evidence="1" id="KW-1133">Transmembrane helix</keyword>
<dbReference type="InterPro" id="IPR016024">
    <property type="entry name" value="ARM-type_fold"/>
</dbReference>
<dbReference type="AlphaFoldDB" id="A0A9D2Q6B8"/>
<keyword evidence="1" id="KW-0812">Transmembrane</keyword>
<protein>
    <submittedName>
        <fullName evidence="2">Uncharacterized protein</fullName>
    </submittedName>
</protein>
<evidence type="ECO:0000313" key="3">
    <source>
        <dbReference type="Proteomes" id="UP000823918"/>
    </source>
</evidence>
<keyword evidence="1" id="KW-0472">Membrane</keyword>
<comment type="caution">
    <text evidence="2">The sequence shown here is derived from an EMBL/GenBank/DDBJ whole genome shotgun (WGS) entry which is preliminary data.</text>
</comment>
<proteinExistence type="predicted"/>